<gene>
    <name evidence="11" type="ORF">Tci_624445</name>
</gene>
<feature type="region of interest" description="Disordered" evidence="10">
    <location>
        <begin position="1"/>
        <end position="87"/>
    </location>
</feature>
<name>A0A699JQQ6_TANCI</name>
<dbReference type="PANTHER" id="PTHR42648">
    <property type="entry name" value="TRANSPOSASE, PUTATIVE-RELATED"/>
    <property type="match status" value="1"/>
</dbReference>
<evidence type="ECO:0000313" key="11">
    <source>
        <dbReference type="EMBL" id="GFA52473.1"/>
    </source>
</evidence>
<evidence type="ECO:0000256" key="6">
    <source>
        <dbReference type="ARBA" id="ARBA00022908"/>
    </source>
</evidence>
<dbReference type="GO" id="GO:0003676">
    <property type="term" value="F:nucleic acid binding"/>
    <property type="evidence" value="ECO:0007669"/>
    <property type="project" value="InterPro"/>
</dbReference>
<evidence type="ECO:0000256" key="1">
    <source>
        <dbReference type="ARBA" id="ARBA00022722"/>
    </source>
</evidence>
<dbReference type="InterPro" id="IPR039537">
    <property type="entry name" value="Retrotran_Ty1/copia-like"/>
</dbReference>
<comment type="caution">
    <text evidence="11">The sequence shown here is derived from an EMBL/GenBank/DDBJ whole genome shotgun (WGS) entry which is preliminary data.</text>
</comment>
<keyword evidence="6" id="KW-0229">DNA integration</keyword>
<keyword evidence="4" id="KW-0378">Hydrolase</keyword>
<keyword evidence="8" id="KW-0548">Nucleotidyltransferase</keyword>
<keyword evidence="1" id="KW-0540">Nuclease</keyword>
<feature type="non-terminal residue" evidence="11">
    <location>
        <position position="366"/>
    </location>
</feature>
<evidence type="ECO:0000256" key="2">
    <source>
        <dbReference type="ARBA" id="ARBA00022723"/>
    </source>
</evidence>
<accession>A0A699JQQ6</accession>
<evidence type="ECO:0000256" key="9">
    <source>
        <dbReference type="ARBA" id="ARBA00023172"/>
    </source>
</evidence>
<dbReference type="AlphaFoldDB" id="A0A699JQQ6"/>
<organism evidence="11">
    <name type="scientific">Tanacetum cinerariifolium</name>
    <name type="common">Dalmatian daisy</name>
    <name type="synonym">Chrysanthemum cinerariifolium</name>
    <dbReference type="NCBI Taxonomy" id="118510"/>
    <lineage>
        <taxon>Eukaryota</taxon>
        <taxon>Viridiplantae</taxon>
        <taxon>Streptophyta</taxon>
        <taxon>Embryophyta</taxon>
        <taxon>Tracheophyta</taxon>
        <taxon>Spermatophyta</taxon>
        <taxon>Magnoliopsida</taxon>
        <taxon>eudicotyledons</taxon>
        <taxon>Gunneridae</taxon>
        <taxon>Pentapetalae</taxon>
        <taxon>asterids</taxon>
        <taxon>campanulids</taxon>
        <taxon>Asterales</taxon>
        <taxon>Asteraceae</taxon>
        <taxon>Asteroideae</taxon>
        <taxon>Anthemideae</taxon>
        <taxon>Anthemidinae</taxon>
        <taxon>Tanacetum</taxon>
    </lineage>
</organism>
<evidence type="ECO:0000256" key="4">
    <source>
        <dbReference type="ARBA" id="ARBA00022801"/>
    </source>
</evidence>
<feature type="compositionally biased region" description="Basic residues" evidence="10">
    <location>
        <begin position="74"/>
        <end position="86"/>
    </location>
</feature>
<evidence type="ECO:0000256" key="10">
    <source>
        <dbReference type="SAM" id="MobiDB-lite"/>
    </source>
</evidence>
<keyword evidence="2" id="KW-0479">Metal-binding</keyword>
<dbReference type="PANTHER" id="PTHR42648:SF11">
    <property type="entry name" value="TRANSPOSON TY4-P GAG-POL POLYPROTEIN"/>
    <property type="match status" value="1"/>
</dbReference>
<keyword evidence="3" id="KW-0255">Endonuclease</keyword>
<keyword evidence="8" id="KW-0239">DNA-directed DNA polymerase</keyword>
<dbReference type="InterPro" id="IPR036397">
    <property type="entry name" value="RNaseH_sf"/>
</dbReference>
<evidence type="ECO:0000256" key="8">
    <source>
        <dbReference type="ARBA" id="ARBA00022932"/>
    </source>
</evidence>
<dbReference type="GO" id="GO:0003964">
    <property type="term" value="F:RNA-directed DNA polymerase activity"/>
    <property type="evidence" value="ECO:0007669"/>
    <property type="project" value="UniProtKB-KW"/>
</dbReference>
<keyword evidence="7" id="KW-0695">RNA-directed DNA polymerase</keyword>
<proteinExistence type="predicted"/>
<dbReference type="GO" id="GO:0046872">
    <property type="term" value="F:metal ion binding"/>
    <property type="evidence" value="ECO:0007669"/>
    <property type="project" value="UniProtKB-KW"/>
</dbReference>
<feature type="compositionally biased region" description="Polar residues" evidence="10">
    <location>
        <begin position="35"/>
        <end position="64"/>
    </location>
</feature>
<dbReference type="EMBL" id="BKCJ010439230">
    <property type="protein sequence ID" value="GFA52473.1"/>
    <property type="molecule type" value="Genomic_DNA"/>
</dbReference>
<keyword evidence="5" id="KW-0460">Magnesium</keyword>
<evidence type="ECO:0000256" key="7">
    <source>
        <dbReference type="ARBA" id="ARBA00022918"/>
    </source>
</evidence>
<reference evidence="11" key="1">
    <citation type="journal article" date="2019" name="Sci. Rep.">
        <title>Draft genome of Tanacetum cinerariifolium, the natural source of mosquito coil.</title>
        <authorList>
            <person name="Yamashiro T."/>
            <person name="Shiraishi A."/>
            <person name="Satake H."/>
            <person name="Nakayama K."/>
        </authorList>
    </citation>
    <scope>NUCLEOTIDE SEQUENCE</scope>
</reference>
<dbReference type="GO" id="GO:0003887">
    <property type="term" value="F:DNA-directed DNA polymerase activity"/>
    <property type="evidence" value="ECO:0007669"/>
    <property type="project" value="UniProtKB-KW"/>
</dbReference>
<evidence type="ECO:0000256" key="5">
    <source>
        <dbReference type="ARBA" id="ARBA00022842"/>
    </source>
</evidence>
<dbReference type="GO" id="GO:0015074">
    <property type="term" value="P:DNA integration"/>
    <property type="evidence" value="ECO:0007669"/>
    <property type="project" value="UniProtKB-KW"/>
</dbReference>
<protein>
    <submittedName>
        <fullName evidence="11">Ribonuclease H-like domain-containing protein</fullName>
    </submittedName>
</protein>
<sequence>MNKIKKVTFAEPFASFNTNQETHDSNKPMLHSTGAKYSTSASGSKPSGNTKNNRISQPSSSNKINKVEDQSRSVKTRKNNKNHVKQVKCDDHVMQSMSNANSVSVSINTAHVKNSVNDIKSDCLCYICGCPDCTLGTVRFENEQIARIMGYGDYQLENVIISRRDHLRSACALGKSKKSSHQPKAEDTNQEKLYILHMDLCGPMRVASINGKRYILVIVDDYSRFSWTLREFYEKVGISHQTSVARTPQQNDVFKRTRASCYGSYYTQYMTRFKPCIPPNKDDWDHLFQPMFDEYFNPQTIAVSSVQEVTAPRAEVLADSPVSISITQDALSTSIPSSQEQEHSPIIFQGFEESSKTPTFHDDPLN</sequence>
<dbReference type="GO" id="GO:0016787">
    <property type="term" value="F:hydrolase activity"/>
    <property type="evidence" value="ECO:0007669"/>
    <property type="project" value="UniProtKB-KW"/>
</dbReference>
<keyword evidence="9" id="KW-0233">DNA recombination</keyword>
<dbReference type="SUPFAM" id="SSF53098">
    <property type="entry name" value="Ribonuclease H-like"/>
    <property type="match status" value="1"/>
</dbReference>
<dbReference type="InterPro" id="IPR012337">
    <property type="entry name" value="RNaseH-like_sf"/>
</dbReference>
<dbReference type="GO" id="GO:0004519">
    <property type="term" value="F:endonuclease activity"/>
    <property type="evidence" value="ECO:0007669"/>
    <property type="project" value="UniProtKB-KW"/>
</dbReference>
<dbReference type="Gene3D" id="3.30.420.10">
    <property type="entry name" value="Ribonuclease H-like superfamily/Ribonuclease H"/>
    <property type="match status" value="1"/>
</dbReference>
<evidence type="ECO:0000256" key="3">
    <source>
        <dbReference type="ARBA" id="ARBA00022759"/>
    </source>
</evidence>
<dbReference type="GO" id="GO:0006310">
    <property type="term" value="P:DNA recombination"/>
    <property type="evidence" value="ECO:0007669"/>
    <property type="project" value="UniProtKB-KW"/>
</dbReference>
<keyword evidence="8" id="KW-0808">Transferase</keyword>